<dbReference type="PANTHER" id="PTHR34351">
    <property type="entry name" value="SLR1927 PROTEIN-RELATED"/>
    <property type="match status" value="1"/>
</dbReference>
<sequence>MDKQLKILLLLLVIFALLVGGKFIYLLLFLVSAVYLYSLYTLKNCEDKIVGVFWGNDYQVEKGDKIKVDYKIYNSSIFPVPYIMIFPNISKRLDDKAREKEVYSLLPFEYLTIKKEFKCKHRGTYQVGELDAKIGDIFGIKNKNFKIKNDLVITVYPKVYKLDAFNIFGKEFYGKVSANEKFYEDYSSIKDIRKYQVGDSLKRVNWKVTAKKGELYVKNYDVSSDTQIQLFMDFQLDKYSNDTDGLIEEKLVECAISIIHFALYRDIDINFVTYTDQKISLNARNISRFNEFLELSTRIRPSKNINLGDILLNELRSVSLGSTIIIPTPEIDDNLVSSSLSLKKMGYIITFIVVRDFNKDKWVLENIKLIEKAGIRVYRVDIEDDLNLVLR</sequence>
<feature type="domain" description="DUF58" evidence="2">
    <location>
        <begin position="191"/>
        <end position="277"/>
    </location>
</feature>
<accession>A0A419T8J8</accession>
<feature type="transmembrane region" description="Helical" evidence="1">
    <location>
        <begin position="7"/>
        <end position="37"/>
    </location>
</feature>
<keyword evidence="4" id="KW-1185">Reference proteome</keyword>
<keyword evidence="1" id="KW-0472">Membrane</keyword>
<dbReference type="RefSeq" id="WP_120167451.1">
    <property type="nucleotide sequence ID" value="NZ_MCIB01000004.1"/>
</dbReference>
<evidence type="ECO:0000256" key="1">
    <source>
        <dbReference type="SAM" id="Phobius"/>
    </source>
</evidence>
<keyword evidence="1" id="KW-0812">Transmembrane</keyword>
<protein>
    <recommendedName>
        <fullName evidence="2">DUF58 domain-containing protein</fullName>
    </recommendedName>
</protein>
<keyword evidence="1" id="KW-1133">Transmembrane helix</keyword>
<comment type="caution">
    <text evidence="3">The sequence shown here is derived from an EMBL/GenBank/DDBJ whole genome shotgun (WGS) entry which is preliminary data.</text>
</comment>
<dbReference type="EMBL" id="MCIB01000004">
    <property type="protein sequence ID" value="RKD33743.1"/>
    <property type="molecule type" value="Genomic_DNA"/>
</dbReference>
<evidence type="ECO:0000259" key="2">
    <source>
        <dbReference type="Pfam" id="PF01882"/>
    </source>
</evidence>
<dbReference type="Pfam" id="PF01882">
    <property type="entry name" value="DUF58"/>
    <property type="match status" value="1"/>
</dbReference>
<evidence type="ECO:0000313" key="4">
    <source>
        <dbReference type="Proteomes" id="UP000284177"/>
    </source>
</evidence>
<gene>
    <name evidence="3" type="ORF">BET03_08440</name>
</gene>
<dbReference type="InterPro" id="IPR002881">
    <property type="entry name" value="DUF58"/>
</dbReference>
<evidence type="ECO:0000313" key="3">
    <source>
        <dbReference type="EMBL" id="RKD33743.1"/>
    </source>
</evidence>
<name>A0A419T8J8_9FIRM</name>
<dbReference type="OrthoDB" id="9778037at2"/>
<dbReference type="PANTHER" id="PTHR34351:SF2">
    <property type="entry name" value="DUF58 DOMAIN-CONTAINING PROTEIN"/>
    <property type="match status" value="1"/>
</dbReference>
<organism evidence="3 4">
    <name type="scientific">Thermohalobacter berrensis</name>
    <dbReference type="NCBI Taxonomy" id="99594"/>
    <lineage>
        <taxon>Bacteria</taxon>
        <taxon>Bacillati</taxon>
        <taxon>Bacillota</taxon>
        <taxon>Tissierellia</taxon>
        <taxon>Tissierellales</taxon>
        <taxon>Thermohalobacteraceae</taxon>
        <taxon>Thermohalobacter</taxon>
    </lineage>
</organism>
<proteinExistence type="predicted"/>
<reference evidence="3 4" key="1">
    <citation type="submission" date="2016-08" db="EMBL/GenBank/DDBJ databases">
        <title>Novel Firmicutes and Novel Genomes.</title>
        <authorList>
            <person name="Poppleton D.I."/>
            <person name="Gribaldo S."/>
        </authorList>
    </citation>
    <scope>NUCLEOTIDE SEQUENCE [LARGE SCALE GENOMIC DNA]</scope>
    <source>
        <strain evidence="3 4">CTT3</strain>
    </source>
</reference>
<dbReference type="AlphaFoldDB" id="A0A419T8J8"/>
<dbReference type="Proteomes" id="UP000284177">
    <property type="component" value="Unassembled WGS sequence"/>
</dbReference>